<name>A0A9D4GLU1_DREPO</name>
<dbReference type="Gene3D" id="2.170.270.10">
    <property type="entry name" value="SET domain"/>
    <property type="match status" value="1"/>
</dbReference>
<evidence type="ECO:0000256" key="9">
    <source>
        <dbReference type="PROSITE-ProRule" id="PRU00042"/>
    </source>
</evidence>
<keyword evidence="12" id="KW-1185">Reference proteome</keyword>
<evidence type="ECO:0000256" key="8">
    <source>
        <dbReference type="ARBA" id="ARBA00023242"/>
    </source>
</evidence>
<evidence type="ECO:0000256" key="2">
    <source>
        <dbReference type="ARBA" id="ARBA00022723"/>
    </source>
</evidence>
<gene>
    <name evidence="11" type="ORF">DPMN_120936</name>
</gene>
<dbReference type="PANTHER" id="PTHR16515">
    <property type="entry name" value="PR DOMAIN ZINC FINGER PROTEIN"/>
    <property type="match status" value="1"/>
</dbReference>
<dbReference type="EMBL" id="JAIWYP010000005">
    <property type="protein sequence ID" value="KAH3819203.1"/>
    <property type="molecule type" value="Genomic_DNA"/>
</dbReference>
<keyword evidence="7" id="KW-0804">Transcription</keyword>
<dbReference type="GO" id="GO:0008270">
    <property type="term" value="F:zinc ion binding"/>
    <property type="evidence" value="ECO:0007669"/>
    <property type="project" value="UniProtKB-KW"/>
</dbReference>
<feature type="domain" description="C2H2-type" evidence="10">
    <location>
        <begin position="127"/>
        <end position="155"/>
    </location>
</feature>
<keyword evidence="3" id="KW-0677">Repeat</keyword>
<dbReference type="FunFam" id="3.30.160.60:FF:000446">
    <property type="entry name" value="Zinc finger protein"/>
    <property type="match status" value="1"/>
</dbReference>
<comment type="caution">
    <text evidence="11">The sequence shown here is derived from an EMBL/GenBank/DDBJ whole genome shotgun (WGS) entry which is preliminary data.</text>
</comment>
<dbReference type="InterPro" id="IPR046341">
    <property type="entry name" value="SET_dom_sf"/>
</dbReference>
<keyword evidence="6" id="KW-0805">Transcription regulation</keyword>
<proteinExistence type="predicted"/>
<evidence type="ECO:0000256" key="5">
    <source>
        <dbReference type="ARBA" id="ARBA00022833"/>
    </source>
</evidence>
<organism evidence="11 12">
    <name type="scientific">Dreissena polymorpha</name>
    <name type="common">Zebra mussel</name>
    <name type="synonym">Mytilus polymorpha</name>
    <dbReference type="NCBI Taxonomy" id="45954"/>
    <lineage>
        <taxon>Eukaryota</taxon>
        <taxon>Metazoa</taxon>
        <taxon>Spiralia</taxon>
        <taxon>Lophotrochozoa</taxon>
        <taxon>Mollusca</taxon>
        <taxon>Bivalvia</taxon>
        <taxon>Autobranchia</taxon>
        <taxon>Heteroconchia</taxon>
        <taxon>Euheterodonta</taxon>
        <taxon>Imparidentia</taxon>
        <taxon>Neoheterodontei</taxon>
        <taxon>Myida</taxon>
        <taxon>Dreissenoidea</taxon>
        <taxon>Dreissenidae</taxon>
        <taxon>Dreissena</taxon>
    </lineage>
</organism>
<protein>
    <recommendedName>
        <fullName evidence="10">C2H2-type domain-containing protein</fullName>
    </recommendedName>
</protein>
<evidence type="ECO:0000256" key="6">
    <source>
        <dbReference type="ARBA" id="ARBA00023015"/>
    </source>
</evidence>
<evidence type="ECO:0000256" key="4">
    <source>
        <dbReference type="ARBA" id="ARBA00022771"/>
    </source>
</evidence>
<evidence type="ECO:0000313" key="11">
    <source>
        <dbReference type="EMBL" id="KAH3819203.1"/>
    </source>
</evidence>
<dbReference type="Proteomes" id="UP000828390">
    <property type="component" value="Unassembled WGS sequence"/>
</dbReference>
<evidence type="ECO:0000256" key="7">
    <source>
        <dbReference type="ARBA" id="ARBA00023163"/>
    </source>
</evidence>
<accession>A0A9D4GLU1</accession>
<dbReference type="AlphaFoldDB" id="A0A9D4GLU1"/>
<comment type="subcellular location">
    <subcellularLocation>
        <location evidence="1">Nucleus</location>
    </subcellularLocation>
</comment>
<reference evidence="11" key="1">
    <citation type="journal article" date="2019" name="bioRxiv">
        <title>The Genome of the Zebra Mussel, Dreissena polymorpha: A Resource for Invasive Species Research.</title>
        <authorList>
            <person name="McCartney M.A."/>
            <person name="Auch B."/>
            <person name="Kono T."/>
            <person name="Mallez S."/>
            <person name="Zhang Y."/>
            <person name="Obille A."/>
            <person name="Becker A."/>
            <person name="Abrahante J.E."/>
            <person name="Garbe J."/>
            <person name="Badalamenti J.P."/>
            <person name="Herman A."/>
            <person name="Mangelson H."/>
            <person name="Liachko I."/>
            <person name="Sullivan S."/>
            <person name="Sone E.D."/>
            <person name="Koren S."/>
            <person name="Silverstein K.A.T."/>
            <person name="Beckman K.B."/>
            <person name="Gohl D.M."/>
        </authorList>
    </citation>
    <scope>NUCLEOTIDE SEQUENCE</scope>
    <source>
        <strain evidence="11">Duluth1</strain>
        <tissue evidence="11">Whole animal</tissue>
    </source>
</reference>
<dbReference type="PROSITE" id="PS50157">
    <property type="entry name" value="ZINC_FINGER_C2H2_2"/>
    <property type="match status" value="1"/>
</dbReference>
<dbReference type="GO" id="GO:0005634">
    <property type="term" value="C:nucleus"/>
    <property type="evidence" value="ECO:0007669"/>
    <property type="project" value="UniProtKB-SubCell"/>
</dbReference>
<dbReference type="Gene3D" id="3.30.160.60">
    <property type="entry name" value="Classic Zinc Finger"/>
    <property type="match status" value="1"/>
</dbReference>
<dbReference type="PROSITE" id="PS00028">
    <property type="entry name" value="ZINC_FINGER_C2H2_1"/>
    <property type="match status" value="1"/>
</dbReference>
<keyword evidence="2" id="KW-0479">Metal-binding</keyword>
<dbReference type="InterPro" id="IPR001214">
    <property type="entry name" value="SET_dom"/>
</dbReference>
<dbReference type="OrthoDB" id="6433683at2759"/>
<dbReference type="PANTHER" id="PTHR16515:SF49">
    <property type="entry name" value="GASTRULA ZINC FINGER PROTEIN XLCGF49.1-LIKE-RELATED"/>
    <property type="match status" value="1"/>
</dbReference>
<dbReference type="InterPro" id="IPR036236">
    <property type="entry name" value="Znf_C2H2_sf"/>
</dbReference>
<dbReference type="GO" id="GO:0010468">
    <property type="term" value="P:regulation of gene expression"/>
    <property type="evidence" value="ECO:0007669"/>
    <property type="project" value="TreeGrafter"/>
</dbReference>
<sequence length="156" mass="18161">MFGPYGGDIITDNHKSQYCLQRKIYKDDKGSDFVDAQNKTTSNWMRYVNWAMTEADRNLVGLQYKGGIYYCTLKSVSPDEELLVWYRDELARELGLIRPQNLPSSYSNKNTGHFKEHMTILTVERPFKCGVCGYACYESGDLKTHMRRIHSKERLL</sequence>
<evidence type="ECO:0000313" key="12">
    <source>
        <dbReference type="Proteomes" id="UP000828390"/>
    </source>
</evidence>
<dbReference type="Pfam" id="PF21549">
    <property type="entry name" value="PRDM2_PR"/>
    <property type="match status" value="1"/>
</dbReference>
<keyword evidence="4 9" id="KW-0863">Zinc-finger</keyword>
<dbReference type="SUPFAM" id="SSF57667">
    <property type="entry name" value="beta-beta-alpha zinc fingers"/>
    <property type="match status" value="1"/>
</dbReference>
<evidence type="ECO:0000259" key="10">
    <source>
        <dbReference type="PROSITE" id="PS50157"/>
    </source>
</evidence>
<dbReference type="InterPro" id="IPR013087">
    <property type="entry name" value="Znf_C2H2_type"/>
</dbReference>
<evidence type="ECO:0000256" key="1">
    <source>
        <dbReference type="ARBA" id="ARBA00004123"/>
    </source>
</evidence>
<reference evidence="11" key="2">
    <citation type="submission" date="2020-11" db="EMBL/GenBank/DDBJ databases">
        <authorList>
            <person name="McCartney M.A."/>
            <person name="Auch B."/>
            <person name="Kono T."/>
            <person name="Mallez S."/>
            <person name="Becker A."/>
            <person name="Gohl D.M."/>
            <person name="Silverstein K.A.T."/>
            <person name="Koren S."/>
            <person name="Bechman K.B."/>
            <person name="Herman A."/>
            <person name="Abrahante J.E."/>
            <person name="Garbe J."/>
        </authorList>
    </citation>
    <scope>NUCLEOTIDE SEQUENCE</scope>
    <source>
        <strain evidence="11">Duluth1</strain>
        <tissue evidence="11">Whole animal</tissue>
    </source>
</reference>
<keyword evidence="5" id="KW-0862">Zinc</keyword>
<keyword evidence="8" id="KW-0539">Nucleus</keyword>
<evidence type="ECO:0000256" key="3">
    <source>
        <dbReference type="ARBA" id="ARBA00022737"/>
    </source>
</evidence>
<dbReference type="SMART" id="SM00355">
    <property type="entry name" value="ZnF_C2H2"/>
    <property type="match status" value="1"/>
</dbReference>
<dbReference type="InterPro" id="IPR050331">
    <property type="entry name" value="Zinc_finger"/>
</dbReference>